<dbReference type="Gramene" id="PGSC0003DMT400028327">
    <property type="protein sequence ID" value="PGSC0003DMT400028327"/>
    <property type="gene ID" value="PGSC0003DMG400010920"/>
</dbReference>
<feature type="coiled-coil region" evidence="1">
    <location>
        <begin position="259"/>
        <end position="286"/>
    </location>
</feature>
<sequence length="307" mass="35141">MQASQRTKTGPSNPRKVKRVRGSNKCKEVASLEAGKKLKVTFYNNRTVGTNSNLFSRHLGKIIRDKNMCPLGVSSWCDIKQQRFDHMLAAVEDKFESVDFNDHRDHIFGLMNESWNKWRGYLHATYVKNKPIVQALKNIPKAVEKKEWEWLVKEHFCFESFQAGKHGNPPNLAIACFETCKKDNLLVERETIEKHAQIEEILNAEPYMPSIEIVQKCCGPRNRSHVFGFGGGVKAKDMRGGTSSKAELLSELCSTQEKYKSLNEEKKSLNDHLSTIEDDLKEIRKMKELFAAQPSHDLHMTSPVSFE</sequence>
<proteinExistence type="predicted"/>
<dbReference type="PANTHER" id="PTHR33499:SF42">
    <property type="entry name" value="TRANSPOSON PROTEIN, CACTA, EN_SPM SUB-CLASS"/>
    <property type="match status" value="1"/>
</dbReference>
<dbReference type="PaxDb" id="4113-PGSC0003DMT400028327"/>
<dbReference type="InParanoid" id="M1AQZ9"/>
<dbReference type="HOGENOM" id="CLU_907344_0_0_1"/>
<evidence type="ECO:0000256" key="1">
    <source>
        <dbReference type="SAM" id="Coils"/>
    </source>
</evidence>
<feature type="compositionally biased region" description="Basic residues" evidence="2">
    <location>
        <begin position="15"/>
        <end position="24"/>
    </location>
</feature>
<accession>M1AQZ9</accession>
<dbReference type="AlphaFoldDB" id="M1AQZ9"/>
<protein>
    <submittedName>
        <fullName evidence="3">TNP2-like transposon protein</fullName>
    </submittedName>
</protein>
<feature type="compositionally biased region" description="Polar residues" evidence="2">
    <location>
        <begin position="1"/>
        <end position="12"/>
    </location>
</feature>
<reference evidence="3" key="2">
    <citation type="submission" date="2015-06" db="UniProtKB">
        <authorList>
            <consortium name="EnsemblPlants"/>
        </authorList>
    </citation>
    <scope>IDENTIFICATION</scope>
    <source>
        <strain evidence="3">DM1-3 516 R44</strain>
    </source>
</reference>
<evidence type="ECO:0000313" key="3">
    <source>
        <dbReference type="EnsemblPlants" id="PGSC0003DMT400028327"/>
    </source>
</evidence>
<name>M1AQZ9_SOLTU</name>
<keyword evidence="4" id="KW-1185">Reference proteome</keyword>
<dbReference type="EnsemblPlants" id="PGSC0003DMT400028327">
    <property type="protein sequence ID" value="PGSC0003DMT400028327"/>
    <property type="gene ID" value="PGSC0003DMG400010920"/>
</dbReference>
<evidence type="ECO:0000313" key="4">
    <source>
        <dbReference type="Proteomes" id="UP000011115"/>
    </source>
</evidence>
<organism evidence="3 4">
    <name type="scientific">Solanum tuberosum</name>
    <name type="common">Potato</name>
    <dbReference type="NCBI Taxonomy" id="4113"/>
    <lineage>
        <taxon>Eukaryota</taxon>
        <taxon>Viridiplantae</taxon>
        <taxon>Streptophyta</taxon>
        <taxon>Embryophyta</taxon>
        <taxon>Tracheophyta</taxon>
        <taxon>Spermatophyta</taxon>
        <taxon>Magnoliopsida</taxon>
        <taxon>eudicotyledons</taxon>
        <taxon>Gunneridae</taxon>
        <taxon>Pentapetalae</taxon>
        <taxon>asterids</taxon>
        <taxon>lamiids</taxon>
        <taxon>Solanales</taxon>
        <taxon>Solanaceae</taxon>
        <taxon>Solanoideae</taxon>
        <taxon>Solaneae</taxon>
        <taxon>Solanum</taxon>
    </lineage>
</organism>
<reference evidence="4" key="1">
    <citation type="journal article" date="2011" name="Nature">
        <title>Genome sequence and analysis of the tuber crop potato.</title>
        <authorList>
            <consortium name="The Potato Genome Sequencing Consortium"/>
        </authorList>
    </citation>
    <scope>NUCLEOTIDE SEQUENCE [LARGE SCALE GENOMIC DNA]</scope>
    <source>
        <strain evidence="4">cv. DM1-3 516 R44</strain>
    </source>
</reference>
<dbReference type="Proteomes" id="UP000011115">
    <property type="component" value="Unassembled WGS sequence"/>
</dbReference>
<evidence type="ECO:0000256" key="2">
    <source>
        <dbReference type="SAM" id="MobiDB-lite"/>
    </source>
</evidence>
<keyword evidence="1" id="KW-0175">Coiled coil</keyword>
<dbReference type="PANTHER" id="PTHR33499">
    <property type="entry name" value="OS12G0282400 PROTEIN-RELATED"/>
    <property type="match status" value="1"/>
</dbReference>
<feature type="region of interest" description="Disordered" evidence="2">
    <location>
        <begin position="1"/>
        <end position="24"/>
    </location>
</feature>